<organism evidence="1 2">
    <name type="scientific">Prunus yedoensis var. nudiflora</name>
    <dbReference type="NCBI Taxonomy" id="2094558"/>
    <lineage>
        <taxon>Eukaryota</taxon>
        <taxon>Viridiplantae</taxon>
        <taxon>Streptophyta</taxon>
        <taxon>Embryophyta</taxon>
        <taxon>Tracheophyta</taxon>
        <taxon>Spermatophyta</taxon>
        <taxon>Magnoliopsida</taxon>
        <taxon>eudicotyledons</taxon>
        <taxon>Gunneridae</taxon>
        <taxon>Pentapetalae</taxon>
        <taxon>rosids</taxon>
        <taxon>fabids</taxon>
        <taxon>Rosales</taxon>
        <taxon>Rosaceae</taxon>
        <taxon>Amygdaloideae</taxon>
        <taxon>Amygdaleae</taxon>
        <taxon>Prunus</taxon>
    </lineage>
</organism>
<accession>A0A314XZC1</accession>
<dbReference type="AlphaFoldDB" id="A0A314XZC1"/>
<sequence length="126" mass="14056">MLMPKILTDGFWQNHGTRVQLGMLPRAVGSSGCLPVLDLNTVPEKVSQLLGRKENWELNQCSGKREASSDLHLLDNQCVKKLRETKDGCVSDSEHVSSIEDFSGHLMIDGVWKRVGEEELLAIKLL</sequence>
<reference evidence="1 2" key="1">
    <citation type="submission" date="2018-02" db="EMBL/GenBank/DDBJ databases">
        <title>Draft genome of wild Prunus yedoensis var. nudiflora.</title>
        <authorList>
            <person name="Baek S."/>
            <person name="Kim J.-H."/>
            <person name="Choi K."/>
            <person name="Kim G.-B."/>
            <person name="Cho A."/>
            <person name="Jang H."/>
            <person name="Shin C.-H."/>
            <person name="Yu H.-J."/>
            <person name="Mun J.-H."/>
        </authorList>
    </citation>
    <scope>NUCLEOTIDE SEQUENCE [LARGE SCALE GENOMIC DNA]</scope>
    <source>
        <strain evidence="2">cv. Jeju island</strain>
        <tissue evidence="1">Leaf</tissue>
    </source>
</reference>
<dbReference type="STRING" id="2094558.A0A314XZC1"/>
<comment type="caution">
    <text evidence="1">The sequence shown here is derived from an EMBL/GenBank/DDBJ whole genome shotgun (WGS) entry which is preliminary data.</text>
</comment>
<evidence type="ECO:0000313" key="1">
    <source>
        <dbReference type="EMBL" id="PQP99352.1"/>
    </source>
</evidence>
<gene>
    <name evidence="1" type="ORF">Pyn_08004</name>
</gene>
<dbReference type="OrthoDB" id="10263222at2759"/>
<proteinExistence type="predicted"/>
<keyword evidence="2" id="KW-1185">Reference proteome</keyword>
<protein>
    <submittedName>
        <fullName evidence="1">Uncharacterized protein</fullName>
    </submittedName>
</protein>
<dbReference type="EMBL" id="PJQY01001828">
    <property type="protein sequence ID" value="PQP99352.1"/>
    <property type="molecule type" value="Genomic_DNA"/>
</dbReference>
<name>A0A314XZC1_PRUYE</name>
<evidence type="ECO:0000313" key="2">
    <source>
        <dbReference type="Proteomes" id="UP000250321"/>
    </source>
</evidence>
<dbReference type="Proteomes" id="UP000250321">
    <property type="component" value="Unassembled WGS sequence"/>
</dbReference>